<dbReference type="RefSeq" id="WP_163042964.1">
    <property type="nucleotide sequence ID" value="NZ_JAAAMJ010000002.1"/>
</dbReference>
<evidence type="ECO:0000256" key="2">
    <source>
        <dbReference type="ARBA" id="ARBA00022617"/>
    </source>
</evidence>
<dbReference type="Pfam" id="PF00034">
    <property type="entry name" value="Cytochrom_C"/>
    <property type="match status" value="1"/>
</dbReference>
<dbReference type="InterPro" id="IPR036909">
    <property type="entry name" value="Cyt_c-like_dom_sf"/>
</dbReference>
<evidence type="ECO:0000259" key="8">
    <source>
        <dbReference type="PROSITE" id="PS51007"/>
    </source>
</evidence>
<dbReference type="PRINTS" id="PR00604">
    <property type="entry name" value="CYTCHRMECIAB"/>
</dbReference>
<dbReference type="Proteomes" id="UP000476332">
    <property type="component" value="Unassembled WGS sequence"/>
</dbReference>
<dbReference type="SUPFAM" id="SSF46626">
    <property type="entry name" value="Cytochrome c"/>
    <property type="match status" value="2"/>
</dbReference>
<evidence type="ECO:0000256" key="4">
    <source>
        <dbReference type="ARBA" id="ARBA00022982"/>
    </source>
</evidence>
<proteinExistence type="predicted"/>
<evidence type="ECO:0000256" key="1">
    <source>
        <dbReference type="ARBA" id="ARBA00022448"/>
    </source>
</evidence>
<dbReference type="GO" id="GO:0020037">
    <property type="term" value="F:heme binding"/>
    <property type="evidence" value="ECO:0007669"/>
    <property type="project" value="InterPro"/>
</dbReference>
<name>A0A6L9MF22_9HYPH</name>
<comment type="caution">
    <text evidence="9">The sequence shown here is derived from an EMBL/GenBank/DDBJ whole genome shotgun (WGS) entry which is preliminary data.</text>
</comment>
<feature type="region of interest" description="Disordered" evidence="7">
    <location>
        <begin position="176"/>
        <end position="274"/>
    </location>
</feature>
<reference evidence="9 10" key="1">
    <citation type="submission" date="2020-01" db="EMBL/GenBank/DDBJ databases">
        <title>Genomes of bacteria type strains.</title>
        <authorList>
            <person name="Chen J."/>
            <person name="Zhu S."/>
            <person name="Chen J."/>
        </authorList>
    </citation>
    <scope>NUCLEOTIDE SEQUENCE [LARGE SCALE GENOMIC DNA]</scope>
    <source>
        <strain evidence="9 10">KCTC 52919</strain>
    </source>
</reference>
<keyword evidence="1" id="KW-0813">Transport</keyword>
<feature type="domain" description="Cytochrome c" evidence="8">
    <location>
        <begin position="339"/>
        <end position="442"/>
    </location>
</feature>
<keyword evidence="5 6" id="KW-0408">Iron</keyword>
<evidence type="ECO:0000256" key="7">
    <source>
        <dbReference type="SAM" id="MobiDB-lite"/>
    </source>
</evidence>
<dbReference type="GO" id="GO:0009055">
    <property type="term" value="F:electron transfer activity"/>
    <property type="evidence" value="ECO:0007669"/>
    <property type="project" value="InterPro"/>
</dbReference>
<dbReference type="EMBL" id="JAAAMJ010000002">
    <property type="protein sequence ID" value="NDV86231.1"/>
    <property type="molecule type" value="Genomic_DNA"/>
</dbReference>
<keyword evidence="3 6" id="KW-0479">Metal-binding</keyword>
<dbReference type="Gene3D" id="1.10.760.10">
    <property type="entry name" value="Cytochrome c-like domain"/>
    <property type="match status" value="2"/>
</dbReference>
<evidence type="ECO:0000313" key="9">
    <source>
        <dbReference type="EMBL" id="NDV86231.1"/>
    </source>
</evidence>
<feature type="domain" description="Cytochrome c" evidence="8">
    <location>
        <begin position="70"/>
        <end position="174"/>
    </location>
</feature>
<dbReference type="GO" id="GO:0046872">
    <property type="term" value="F:metal ion binding"/>
    <property type="evidence" value="ECO:0007669"/>
    <property type="project" value="UniProtKB-KW"/>
</dbReference>
<gene>
    <name evidence="9" type="ORF">GTW51_05895</name>
</gene>
<feature type="compositionally biased region" description="Low complexity" evidence="7">
    <location>
        <begin position="224"/>
        <end position="274"/>
    </location>
</feature>
<evidence type="ECO:0000256" key="3">
    <source>
        <dbReference type="ARBA" id="ARBA00022723"/>
    </source>
</evidence>
<keyword evidence="2 6" id="KW-0349">Heme</keyword>
<dbReference type="PANTHER" id="PTHR11961">
    <property type="entry name" value="CYTOCHROME C"/>
    <property type="match status" value="1"/>
</dbReference>
<dbReference type="InterPro" id="IPR009056">
    <property type="entry name" value="Cyt_c-like_dom"/>
</dbReference>
<accession>A0A6L9MF22</accession>
<sequence length="449" mass="44715">MNSFEANKIFGALLGTIFVLFGGSLLAEGLFHAETPETPGFEIVVAEAEEGAGGATEEAEVPIAALLQTADAEAGAAQFRKCSACHNAEQGGPNGVGPHLWDVVNRPIASVSDFSYSAALQEFSEGGSVVWDYDHLSYFIENPKAHVPGTAMGFAGLRDPEDRADLIAYLRTHADTPAPLPEAPAEEAAPAEAAAEVTDPAATTNPSPEAGETAQAPAVTDSDAAQPAPGAEAAPVQAADAQPETPAEAQQAADAPAAPTAGDTTAAAQGTVAEGAESVAPAAAPAAPAPAAPPAAVAPPAAAPEAAAPPAAIAPAAETPAAAPAPEAAAAAEPVAVAGDPAAGESAFRKCAACHAVGEGAVNKIGPELNGIVGEAVASVEGYNFSPALTAFAAENPTWTPELLTQWLENPRELVPGTKMVFPGIRNADEIANIIAYLSTFDETGAAAN</sequence>
<organism evidence="9 10">
    <name type="scientific">Aurantimonas aggregata</name>
    <dbReference type="NCBI Taxonomy" id="2047720"/>
    <lineage>
        <taxon>Bacteria</taxon>
        <taxon>Pseudomonadati</taxon>
        <taxon>Pseudomonadota</taxon>
        <taxon>Alphaproteobacteria</taxon>
        <taxon>Hyphomicrobiales</taxon>
        <taxon>Aurantimonadaceae</taxon>
        <taxon>Aurantimonas</taxon>
    </lineage>
</organism>
<keyword evidence="10" id="KW-1185">Reference proteome</keyword>
<dbReference type="InterPro" id="IPR002327">
    <property type="entry name" value="Cyt_c_1A/1B"/>
</dbReference>
<evidence type="ECO:0000256" key="5">
    <source>
        <dbReference type="ARBA" id="ARBA00023004"/>
    </source>
</evidence>
<dbReference type="AlphaFoldDB" id="A0A6L9MF22"/>
<dbReference type="PROSITE" id="PS51007">
    <property type="entry name" value="CYTC"/>
    <property type="match status" value="2"/>
</dbReference>
<keyword evidence="4" id="KW-0249">Electron transport</keyword>
<feature type="compositionally biased region" description="Low complexity" evidence="7">
    <location>
        <begin position="186"/>
        <end position="204"/>
    </location>
</feature>
<evidence type="ECO:0000256" key="6">
    <source>
        <dbReference type="PROSITE-ProRule" id="PRU00433"/>
    </source>
</evidence>
<protein>
    <submittedName>
        <fullName evidence="9">C-type cytochrome</fullName>
    </submittedName>
</protein>
<evidence type="ECO:0000313" key="10">
    <source>
        <dbReference type="Proteomes" id="UP000476332"/>
    </source>
</evidence>